<comment type="caution">
    <text evidence="3">The sequence shown here is derived from an EMBL/GenBank/DDBJ whole genome shotgun (WGS) entry which is preliminary data.</text>
</comment>
<dbReference type="AlphaFoldDB" id="A0A4Z0YJJ1"/>
<dbReference type="RefSeq" id="WP_135656801.1">
    <property type="nucleotide sequence ID" value="NZ_JAJUFJ010000004.1"/>
</dbReference>
<dbReference type="SUPFAM" id="SSF47090">
    <property type="entry name" value="PGBD-like"/>
    <property type="match status" value="1"/>
</dbReference>
<protein>
    <submittedName>
        <fullName evidence="3">Putative peptidoglycan binding domain protein</fullName>
    </submittedName>
</protein>
<dbReference type="Pfam" id="PF01471">
    <property type="entry name" value="PG_binding_1"/>
    <property type="match status" value="1"/>
</dbReference>
<evidence type="ECO:0000259" key="2">
    <source>
        <dbReference type="Pfam" id="PF01471"/>
    </source>
</evidence>
<keyword evidence="1" id="KW-0732">Signal</keyword>
<dbReference type="Gene3D" id="2.10.270.10">
    <property type="entry name" value="Cholin Binding"/>
    <property type="match status" value="1"/>
</dbReference>
<keyword evidence="4" id="KW-1185">Reference proteome</keyword>
<evidence type="ECO:0000256" key="1">
    <source>
        <dbReference type="SAM" id="SignalP"/>
    </source>
</evidence>
<gene>
    <name evidence="3" type="ORF">CAGA_02100</name>
</gene>
<organism evidence="3 4">
    <name type="scientific">Caproiciproducens galactitolivorans</name>
    <dbReference type="NCBI Taxonomy" id="642589"/>
    <lineage>
        <taxon>Bacteria</taxon>
        <taxon>Bacillati</taxon>
        <taxon>Bacillota</taxon>
        <taxon>Clostridia</taxon>
        <taxon>Eubacteriales</taxon>
        <taxon>Acutalibacteraceae</taxon>
        <taxon>Caproiciproducens</taxon>
    </lineage>
</organism>
<reference evidence="3 4" key="1">
    <citation type="submission" date="2019-04" db="EMBL/GenBank/DDBJ databases">
        <authorList>
            <person name="Poehlein A."/>
            <person name="Bengelsdorf F.R."/>
            <person name="Duerre P."/>
            <person name="Daniel R."/>
        </authorList>
    </citation>
    <scope>NUCLEOTIDE SEQUENCE [LARGE SCALE GENOMIC DNA]</scope>
    <source>
        <strain evidence="3 4">BS-1</strain>
    </source>
</reference>
<dbReference type="Gene3D" id="3.90.1720.10">
    <property type="entry name" value="endopeptidase domain like (from Nostoc punctiforme)"/>
    <property type="match status" value="1"/>
</dbReference>
<sequence>MKKCHWILSAFLAATVAVASFATTPTPAAAAEAKTGVGLSEHVLKAYEEGWQYRSSGFGQFFGSSRGTDCSGLIKSYLWWTDDSSNPKPNRIAVAGSSASMLESASVKGTINYSDPSSLPRIHGLILYQPGHVGVYIGDNMAVDNRDYGVNMKCEKVFGRSRAKWTMWFKLPQITYPTNGFVTYNGEKYYYENGQYVVNATRTIKGVTYTFGESGTVTSTSNAEIRTVDQAKPVEYFPLQLQSRGSEVKKLEQRLKELGYYSSSIGAVYDDSVYNSVLLYQHAAGLKETGIADQNTLQSIYGANAVKNPAA</sequence>
<dbReference type="Gene3D" id="1.10.101.10">
    <property type="entry name" value="PGBD-like superfamily/PGBD"/>
    <property type="match status" value="1"/>
</dbReference>
<dbReference type="InterPro" id="IPR036366">
    <property type="entry name" value="PGBDSf"/>
</dbReference>
<dbReference type="EMBL" id="SRMQ01000001">
    <property type="protein sequence ID" value="TGJ77806.1"/>
    <property type="molecule type" value="Genomic_DNA"/>
</dbReference>
<proteinExistence type="predicted"/>
<evidence type="ECO:0000313" key="3">
    <source>
        <dbReference type="EMBL" id="TGJ77806.1"/>
    </source>
</evidence>
<evidence type="ECO:0000313" key="4">
    <source>
        <dbReference type="Proteomes" id="UP000297714"/>
    </source>
</evidence>
<name>A0A4Z0YJJ1_9FIRM</name>
<feature type="domain" description="Peptidoglycan binding-like" evidence="2">
    <location>
        <begin position="244"/>
        <end position="299"/>
    </location>
</feature>
<dbReference type="Proteomes" id="UP000297714">
    <property type="component" value="Unassembled WGS sequence"/>
</dbReference>
<feature type="chain" id="PRO_5021462350" evidence="1">
    <location>
        <begin position="31"/>
        <end position="311"/>
    </location>
</feature>
<feature type="signal peptide" evidence="1">
    <location>
        <begin position="1"/>
        <end position="30"/>
    </location>
</feature>
<dbReference type="InterPro" id="IPR036365">
    <property type="entry name" value="PGBD-like_sf"/>
</dbReference>
<dbReference type="InterPro" id="IPR002477">
    <property type="entry name" value="Peptidoglycan-bd-like"/>
</dbReference>
<dbReference type="SUPFAM" id="SSF69360">
    <property type="entry name" value="Cell wall binding repeat"/>
    <property type="match status" value="1"/>
</dbReference>
<accession>A0A4Z0YJJ1</accession>
<dbReference type="OrthoDB" id="2933491at2"/>